<comment type="similarity">
    <text evidence="1 5 6">Belongs to the bacterial ribosomal protein bL19 family.</text>
</comment>
<sequence>MNTDIINTVQKTQLQDRPDMQVGDTVKLHMRITEGEKSRIQIFEGIVLAIKGSGMDQTVTVRKISFGVGVEKIVPVHSPTLEKIEVVKRGKVRQSKIYYMRDRIGRKAMKIKGSELMPIDDQKIVEKEQELSDQTEAQDQAEVVAEEVGSTSDTSSQEPVSEE</sequence>
<keyword evidence="3 5" id="KW-0687">Ribonucleoprotein</keyword>
<feature type="region of interest" description="Disordered" evidence="7">
    <location>
        <begin position="128"/>
        <end position="163"/>
    </location>
</feature>
<dbReference type="Gene3D" id="2.30.30.790">
    <property type="match status" value="1"/>
</dbReference>
<accession>A0A955KWG8</accession>
<reference evidence="8" key="2">
    <citation type="journal article" date="2021" name="Microbiome">
        <title>Successional dynamics and alternative stable states in a saline activated sludge microbial community over 9 years.</title>
        <authorList>
            <person name="Wang Y."/>
            <person name="Ye J."/>
            <person name="Ju F."/>
            <person name="Liu L."/>
            <person name="Boyd J.A."/>
            <person name="Deng Y."/>
            <person name="Parks D.H."/>
            <person name="Jiang X."/>
            <person name="Yin X."/>
            <person name="Woodcroft B.J."/>
            <person name="Tyson G.W."/>
            <person name="Hugenholtz P."/>
            <person name="Polz M.F."/>
            <person name="Zhang T."/>
        </authorList>
    </citation>
    <scope>NUCLEOTIDE SEQUENCE</scope>
    <source>
        <strain evidence="8">HKST-UBA17</strain>
    </source>
</reference>
<evidence type="ECO:0000256" key="4">
    <source>
        <dbReference type="ARBA" id="ARBA00035171"/>
    </source>
</evidence>
<dbReference type="PROSITE" id="PS01015">
    <property type="entry name" value="RIBOSOMAL_L19"/>
    <property type="match status" value="1"/>
</dbReference>
<dbReference type="GO" id="GO:0022625">
    <property type="term" value="C:cytosolic large ribosomal subunit"/>
    <property type="evidence" value="ECO:0007669"/>
    <property type="project" value="TreeGrafter"/>
</dbReference>
<evidence type="ECO:0000256" key="2">
    <source>
        <dbReference type="ARBA" id="ARBA00022980"/>
    </source>
</evidence>
<name>A0A955KWG8_9BACT</name>
<dbReference type="InterPro" id="IPR001857">
    <property type="entry name" value="Ribosomal_bL19"/>
</dbReference>
<dbReference type="InterPro" id="IPR008991">
    <property type="entry name" value="Translation_prot_SH3-like_sf"/>
</dbReference>
<evidence type="ECO:0000313" key="9">
    <source>
        <dbReference type="Proteomes" id="UP000741282"/>
    </source>
</evidence>
<dbReference type="EMBL" id="JAGQLN010000004">
    <property type="protein sequence ID" value="MCA9376592.1"/>
    <property type="molecule type" value="Genomic_DNA"/>
</dbReference>
<comment type="caution">
    <text evidence="8">The sequence shown here is derived from an EMBL/GenBank/DDBJ whole genome shotgun (WGS) entry which is preliminary data.</text>
</comment>
<evidence type="ECO:0000313" key="8">
    <source>
        <dbReference type="EMBL" id="MCA9376592.1"/>
    </source>
</evidence>
<dbReference type="PANTHER" id="PTHR15680:SF9">
    <property type="entry name" value="LARGE RIBOSOMAL SUBUNIT PROTEIN BL19M"/>
    <property type="match status" value="1"/>
</dbReference>
<reference evidence="8" key="1">
    <citation type="submission" date="2020-04" db="EMBL/GenBank/DDBJ databases">
        <authorList>
            <person name="Zhang T."/>
        </authorList>
    </citation>
    <scope>NUCLEOTIDE SEQUENCE</scope>
    <source>
        <strain evidence="8">HKST-UBA17</strain>
    </source>
</reference>
<comment type="function">
    <text evidence="5 6">This protein is located at the 30S-50S ribosomal subunit interface and may play a role in the structure and function of the aminoacyl-tRNA binding site.</text>
</comment>
<dbReference type="PANTHER" id="PTHR15680">
    <property type="entry name" value="RIBOSOMAL PROTEIN L19"/>
    <property type="match status" value="1"/>
</dbReference>
<evidence type="ECO:0000256" key="6">
    <source>
        <dbReference type="RuleBase" id="RU000559"/>
    </source>
</evidence>
<dbReference type="GO" id="GO:0003735">
    <property type="term" value="F:structural constituent of ribosome"/>
    <property type="evidence" value="ECO:0007669"/>
    <property type="project" value="InterPro"/>
</dbReference>
<dbReference type="PRINTS" id="PR00061">
    <property type="entry name" value="RIBOSOMALL19"/>
</dbReference>
<evidence type="ECO:0000256" key="1">
    <source>
        <dbReference type="ARBA" id="ARBA00005781"/>
    </source>
</evidence>
<dbReference type="HAMAP" id="MF_00402">
    <property type="entry name" value="Ribosomal_bL19"/>
    <property type="match status" value="1"/>
</dbReference>
<dbReference type="SUPFAM" id="SSF50104">
    <property type="entry name" value="Translation proteins SH3-like domain"/>
    <property type="match status" value="1"/>
</dbReference>
<dbReference type="AlphaFoldDB" id="A0A955KWG8"/>
<gene>
    <name evidence="5 8" type="primary">rplS</name>
    <name evidence="8" type="ORF">KC685_01585</name>
</gene>
<evidence type="ECO:0000256" key="3">
    <source>
        <dbReference type="ARBA" id="ARBA00023274"/>
    </source>
</evidence>
<dbReference type="Pfam" id="PF01245">
    <property type="entry name" value="Ribosomal_L19"/>
    <property type="match status" value="1"/>
</dbReference>
<dbReference type="InterPro" id="IPR038657">
    <property type="entry name" value="Ribosomal_bL19_sf"/>
</dbReference>
<keyword evidence="2 5" id="KW-0689">Ribosomal protein</keyword>
<feature type="compositionally biased region" description="Low complexity" evidence="7">
    <location>
        <begin position="134"/>
        <end position="148"/>
    </location>
</feature>
<dbReference type="NCBIfam" id="TIGR01024">
    <property type="entry name" value="rplS_bact"/>
    <property type="match status" value="1"/>
</dbReference>
<dbReference type="Proteomes" id="UP000741282">
    <property type="component" value="Unassembled WGS sequence"/>
</dbReference>
<proteinExistence type="inferred from homology"/>
<evidence type="ECO:0000256" key="5">
    <source>
        <dbReference type="HAMAP-Rule" id="MF_00402"/>
    </source>
</evidence>
<protein>
    <recommendedName>
        <fullName evidence="4 5">Large ribosomal subunit protein bL19</fullName>
    </recommendedName>
</protein>
<dbReference type="GO" id="GO:0006412">
    <property type="term" value="P:translation"/>
    <property type="evidence" value="ECO:0007669"/>
    <property type="project" value="UniProtKB-UniRule"/>
</dbReference>
<evidence type="ECO:0000256" key="7">
    <source>
        <dbReference type="SAM" id="MobiDB-lite"/>
    </source>
</evidence>
<dbReference type="InterPro" id="IPR018257">
    <property type="entry name" value="Ribosomal_bL19_CS"/>
</dbReference>
<feature type="compositionally biased region" description="Polar residues" evidence="7">
    <location>
        <begin position="149"/>
        <end position="163"/>
    </location>
</feature>
<organism evidence="8 9">
    <name type="scientific">Candidatus Dojkabacteria bacterium</name>
    <dbReference type="NCBI Taxonomy" id="2099670"/>
    <lineage>
        <taxon>Bacteria</taxon>
        <taxon>Candidatus Dojkabacteria</taxon>
    </lineage>
</organism>